<sequence length="130" mass="14808">MRRVSSNPNLTHSKTNYLGTSIKKSNSNGSLSDMSNISIKSVPMLHDTTFVTESNIDIEIVAHIPITNIAKCVYMHGFPNVLNNSDEVKDVVNCMVTLDEEKREVVNPDEDKQFDKFAEIVRRRKKKEIR</sequence>
<proteinExistence type="predicted"/>
<reference evidence="2" key="1">
    <citation type="journal article" date="2020" name="Nature">
        <title>Giant virus diversity and host interactions through global metagenomics.</title>
        <authorList>
            <person name="Schulz F."/>
            <person name="Roux S."/>
            <person name="Paez-Espino D."/>
            <person name="Jungbluth S."/>
            <person name="Walsh D.A."/>
            <person name="Denef V.J."/>
            <person name="McMahon K.D."/>
            <person name="Konstantinidis K.T."/>
            <person name="Eloe-Fadrosh E.A."/>
            <person name="Kyrpides N.C."/>
            <person name="Woyke T."/>
        </authorList>
    </citation>
    <scope>NUCLEOTIDE SEQUENCE</scope>
    <source>
        <strain evidence="2">GVMAG-S-1035085-51</strain>
    </source>
</reference>
<protein>
    <submittedName>
        <fullName evidence="2">Uncharacterized protein</fullName>
    </submittedName>
</protein>
<dbReference type="EMBL" id="MN740622">
    <property type="protein sequence ID" value="QHU36024.1"/>
    <property type="molecule type" value="Genomic_DNA"/>
</dbReference>
<dbReference type="AlphaFoldDB" id="A0A6C0M2I5"/>
<feature type="region of interest" description="Disordered" evidence="1">
    <location>
        <begin position="1"/>
        <end position="25"/>
    </location>
</feature>
<evidence type="ECO:0000313" key="2">
    <source>
        <dbReference type="EMBL" id="QHU36024.1"/>
    </source>
</evidence>
<evidence type="ECO:0000256" key="1">
    <source>
        <dbReference type="SAM" id="MobiDB-lite"/>
    </source>
</evidence>
<name>A0A6C0M2I5_9ZZZZ</name>
<organism evidence="2">
    <name type="scientific">viral metagenome</name>
    <dbReference type="NCBI Taxonomy" id="1070528"/>
    <lineage>
        <taxon>unclassified sequences</taxon>
        <taxon>metagenomes</taxon>
        <taxon>organismal metagenomes</taxon>
    </lineage>
</organism>
<accession>A0A6C0M2I5</accession>